<sequence length="401" mass="41128">MAGTEIPNPGAPATVRSKSSSQVDLGAKTYAAESYWDQRYGSATPTTFDWFFSYKALMALITRFLGPCKAAPCLHVGCGNSTIQEGMARDGFASVLNVDISGVVIDQMRASQPHELSGSLAYGVVDCRDMHCYADAFFGSVLDKGTLDAVLCGPGGMADVHRYMAEVDRVLAPGGVFLLISLGAPAQRVNLLKGPPGAPWATTAMLLPKPSSYLASEASITGRIMGVVSSHAMGSKDDPVDLDGPYSMEEAQALVAQKPSGACGDREVRDYFFAYVCRKPEAKPTQVMPGEAVVAVPGGAAGTQPAESGGKGGAGRAEPPSGADTGMTQPVAAAPAQDEDAAMLDAPSSSMSSDTEPSGSSAQAAAKAGAAELSSCMVHRAGSARHPTSAHIAITDGSLAC</sequence>
<dbReference type="GO" id="GO:0032259">
    <property type="term" value="P:methylation"/>
    <property type="evidence" value="ECO:0007669"/>
    <property type="project" value="UniProtKB-KW"/>
</dbReference>
<organism evidence="6">
    <name type="scientific">Chlamydomonas leiostraca</name>
    <dbReference type="NCBI Taxonomy" id="1034604"/>
    <lineage>
        <taxon>Eukaryota</taxon>
        <taxon>Viridiplantae</taxon>
        <taxon>Chlorophyta</taxon>
        <taxon>core chlorophytes</taxon>
        <taxon>Chlorophyceae</taxon>
        <taxon>CS clade</taxon>
        <taxon>Chlamydomonadales</taxon>
        <taxon>Chlamydomonadaceae</taxon>
        <taxon>Chlamydomonas</taxon>
    </lineage>
</organism>
<dbReference type="AlphaFoldDB" id="A0A7S0RU99"/>
<dbReference type="InterPro" id="IPR051419">
    <property type="entry name" value="Lys/N-term_MeTrsfase_sf"/>
</dbReference>
<evidence type="ECO:0000256" key="1">
    <source>
        <dbReference type="ARBA" id="ARBA00008361"/>
    </source>
</evidence>
<proteinExistence type="inferred from homology"/>
<reference evidence="6" key="1">
    <citation type="submission" date="2021-01" db="EMBL/GenBank/DDBJ databases">
        <authorList>
            <person name="Corre E."/>
            <person name="Pelletier E."/>
            <person name="Niang G."/>
            <person name="Scheremetjew M."/>
            <person name="Finn R."/>
            <person name="Kale V."/>
            <person name="Holt S."/>
            <person name="Cochrane G."/>
            <person name="Meng A."/>
            <person name="Brown T."/>
            <person name="Cohen L."/>
        </authorList>
    </citation>
    <scope>NUCLEOTIDE SEQUENCE</scope>
    <source>
        <strain evidence="6">SAG 11-49</strain>
    </source>
</reference>
<comment type="similarity">
    <text evidence="1">Belongs to the methyltransferase superfamily.</text>
</comment>
<evidence type="ECO:0000256" key="4">
    <source>
        <dbReference type="SAM" id="MobiDB-lite"/>
    </source>
</evidence>
<dbReference type="SUPFAM" id="SSF53335">
    <property type="entry name" value="S-adenosyl-L-methionine-dependent methyltransferases"/>
    <property type="match status" value="1"/>
</dbReference>
<protein>
    <recommendedName>
        <fullName evidence="5">Methyltransferase type 11 domain-containing protein</fullName>
    </recommendedName>
</protein>
<dbReference type="Pfam" id="PF08241">
    <property type="entry name" value="Methyltransf_11"/>
    <property type="match status" value="1"/>
</dbReference>
<name>A0A7S0RU99_9CHLO</name>
<dbReference type="Gene3D" id="3.40.50.150">
    <property type="entry name" value="Vaccinia Virus protein VP39"/>
    <property type="match status" value="1"/>
</dbReference>
<evidence type="ECO:0000256" key="3">
    <source>
        <dbReference type="ARBA" id="ARBA00022679"/>
    </source>
</evidence>
<dbReference type="EMBL" id="HBFB01023563">
    <property type="protein sequence ID" value="CAD8687129.1"/>
    <property type="molecule type" value="Transcribed_RNA"/>
</dbReference>
<feature type="compositionally biased region" description="Low complexity" evidence="4">
    <location>
        <begin position="348"/>
        <end position="366"/>
    </location>
</feature>
<feature type="domain" description="Methyltransferase type 11" evidence="5">
    <location>
        <begin position="74"/>
        <end position="178"/>
    </location>
</feature>
<dbReference type="PANTHER" id="PTHR12176">
    <property type="entry name" value="SAM-DEPENDENT METHYLTRANSFERASE SUPERFAMILY PROTEIN"/>
    <property type="match status" value="1"/>
</dbReference>
<gene>
    <name evidence="6" type="ORF">CLEI1391_LOCUS13272</name>
</gene>
<feature type="region of interest" description="Disordered" evidence="4">
    <location>
        <begin position="298"/>
        <end position="366"/>
    </location>
</feature>
<evidence type="ECO:0000256" key="2">
    <source>
        <dbReference type="ARBA" id="ARBA00022603"/>
    </source>
</evidence>
<evidence type="ECO:0000259" key="5">
    <source>
        <dbReference type="Pfam" id="PF08241"/>
    </source>
</evidence>
<keyword evidence="3" id="KW-0808">Transferase</keyword>
<evidence type="ECO:0000313" key="6">
    <source>
        <dbReference type="EMBL" id="CAD8687129.1"/>
    </source>
</evidence>
<dbReference type="InterPro" id="IPR013216">
    <property type="entry name" value="Methyltransf_11"/>
</dbReference>
<dbReference type="GO" id="GO:0008757">
    <property type="term" value="F:S-adenosylmethionine-dependent methyltransferase activity"/>
    <property type="evidence" value="ECO:0007669"/>
    <property type="project" value="InterPro"/>
</dbReference>
<dbReference type="CDD" id="cd02440">
    <property type="entry name" value="AdoMet_MTases"/>
    <property type="match status" value="1"/>
</dbReference>
<dbReference type="InterPro" id="IPR029063">
    <property type="entry name" value="SAM-dependent_MTases_sf"/>
</dbReference>
<dbReference type="PANTHER" id="PTHR12176:SF79">
    <property type="entry name" value="METHYLTRANSFERASE TYPE 11 DOMAIN-CONTAINING PROTEIN"/>
    <property type="match status" value="1"/>
</dbReference>
<feature type="region of interest" description="Disordered" evidence="4">
    <location>
        <begin position="1"/>
        <end position="20"/>
    </location>
</feature>
<keyword evidence="2" id="KW-0489">Methyltransferase</keyword>
<accession>A0A7S0RU99</accession>